<proteinExistence type="predicted"/>
<dbReference type="EMBL" id="LAZR01007395">
    <property type="protein sequence ID" value="KKM85528.1"/>
    <property type="molecule type" value="Genomic_DNA"/>
</dbReference>
<gene>
    <name evidence="1" type="ORF">LCGC14_1288180</name>
</gene>
<organism evidence="1">
    <name type="scientific">marine sediment metagenome</name>
    <dbReference type="NCBI Taxonomy" id="412755"/>
    <lineage>
        <taxon>unclassified sequences</taxon>
        <taxon>metagenomes</taxon>
        <taxon>ecological metagenomes</taxon>
    </lineage>
</organism>
<sequence>MVDFTSRELANILRMKAMREGGYYEADGSVEVPEIVADGEGPDDGWLPGRPLRCDGTSPQGAQRLHEAVMNTESGCAAPPDNPTFCTDCGVCMGGGPGSYCQGYCQACGQKEDVAGRCPSCWIGD</sequence>
<accession>A0A0F9KUW5</accession>
<name>A0A0F9KUW5_9ZZZZ</name>
<comment type="caution">
    <text evidence="1">The sequence shown here is derived from an EMBL/GenBank/DDBJ whole genome shotgun (WGS) entry which is preliminary data.</text>
</comment>
<reference evidence="1" key="1">
    <citation type="journal article" date="2015" name="Nature">
        <title>Complex archaea that bridge the gap between prokaryotes and eukaryotes.</title>
        <authorList>
            <person name="Spang A."/>
            <person name="Saw J.H."/>
            <person name="Jorgensen S.L."/>
            <person name="Zaremba-Niedzwiedzka K."/>
            <person name="Martijn J."/>
            <person name="Lind A.E."/>
            <person name="van Eijk R."/>
            <person name="Schleper C."/>
            <person name="Guy L."/>
            <person name="Ettema T.J."/>
        </authorList>
    </citation>
    <scope>NUCLEOTIDE SEQUENCE</scope>
</reference>
<evidence type="ECO:0000313" key="1">
    <source>
        <dbReference type="EMBL" id="KKM85528.1"/>
    </source>
</evidence>
<dbReference type="AlphaFoldDB" id="A0A0F9KUW5"/>
<protein>
    <submittedName>
        <fullName evidence="1">Uncharacterized protein</fullName>
    </submittedName>
</protein>